<dbReference type="RefSeq" id="WP_090335856.1">
    <property type="nucleotide sequence ID" value="NZ_FMZQ01000001.1"/>
</dbReference>
<keyword evidence="2" id="KW-1185">Reference proteome</keyword>
<dbReference type="InterPro" id="IPR035901">
    <property type="entry name" value="GIY-YIG_endonuc_sf"/>
</dbReference>
<sequence>MRRNIKTSVVGIQYYGLDEQLVQQIRMLHPLTLMREPGNSHDRNAVAVLVGNRKIGHIRRVHSRVISPAMEADLASITVHLVDPKDIKVDIEKFEIIITLQASAPITAPQVSPTVIAGIYRLRLGIDDSTYIGQSKNINHRLESHWKDFQLGAHGNPAMQKHWNLYGSSGFTAEIVEKSPDNLSPYNLQSWLGERERYWIERERASGKCVNVLDGEMVMTDAAIRDREALMIKHDQHVKERKPVLLQELKQVEHKAWQLERVRTECSERVRDLEEYLKQHTGLRSWVYGRLPQRAVDELQVSIARARQALDVAQVACDENTALRRALVKEKKELKTVRQKAAVTNQRLRRLGGRVKPTDMI</sequence>
<name>A0A1G6I7C9_9GAMM</name>
<dbReference type="GO" id="GO:0004519">
    <property type="term" value="F:endonuclease activity"/>
    <property type="evidence" value="ECO:0007669"/>
    <property type="project" value="UniProtKB-KW"/>
</dbReference>
<dbReference type="InterPro" id="IPR014905">
    <property type="entry name" value="HIRAN"/>
</dbReference>
<keyword evidence="1" id="KW-0255">Endonuclease</keyword>
<dbReference type="SMART" id="SM00910">
    <property type="entry name" value="HIRAN"/>
    <property type="match status" value="1"/>
</dbReference>
<reference evidence="2" key="1">
    <citation type="submission" date="2016-10" db="EMBL/GenBank/DDBJ databases">
        <authorList>
            <person name="Varghese N."/>
            <person name="Submissions S."/>
        </authorList>
    </citation>
    <scope>NUCLEOTIDE SEQUENCE [LARGE SCALE GENOMIC DNA]</scope>
    <source>
        <strain evidence="2">DSM 26382</strain>
    </source>
</reference>
<dbReference type="Proteomes" id="UP000199467">
    <property type="component" value="Unassembled WGS sequence"/>
</dbReference>
<dbReference type="GO" id="GO:0016818">
    <property type="term" value="F:hydrolase activity, acting on acid anhydrides, in phosphorus-containing anhydrides"/>
    <property type="evidence" value="ECO:0007669"/>
    <property type="project" value="InterPro"/>
</dbReference>
<dbReference type="Pfam" id="PF08797">
    <property type="entry name" value="HIRAN"/>
    <property type="match status" value="1"/>
</dbReference>
<evidence type="ECO:0000313" key="2">
    <source>
        <dbReference type="Proteomes" id="UP000199467"/>
    </source>
</evidence>
<dbReference type="Pfam" id="PF01541">
    <property type="entry name" value="GIY-YIG"/>
    <property type="match status" value="1"/>
</dbReference>
<evidence type="ECO:0000313" key="1">
    <source>
        <dbReference type="EMBL" id="SDC02361.1"/>
    </source>
</evidence>
<dbReference type="Gene3D" id="3.30.70.2330">
    <property type="match status" value="1"/>
</dbReference>
<organism evidence="1 2">
    <name type="scientific">Ectopseudomonas chengduensis</name>
    <dbReference type="NCBI Taxonomy" id="489632"/>
    <lineage>
        <taxon>Bacteria</taxon>
        <taxon>Pseudomonadati</taxon>
        <taxon>Pseudomonadota</taxon>
        <taxon>Gammaproteobacteria</taxon>
        <taxon>Pseudomonadales</taxon>
        <taxon>Pseudomonadaceae</taxon>
        <taxon>Ectopseudomonas</taxon>
    </lineage>
</organism>
<dbReference type="EMBL" id="FMZQ01000001">
    <property type="protein sequence ID" value="SDC02361.1"/>
    <property type="molecule type" value="Genomic_DNA"/>
</dbReference>
<gene>
    <name evidence="1" type="ORF">SAMN05216576_101115</name>
</gene>
<keyword evidence="1" id="KW-0540">Nuclease</keyword>
<keyword evidence="1" id="KW-0378">Hydrolase</keyword>
<dbReference type="SUPFAM" id="SSF82771">
    <property type="entry name" value="GIY-YIG endonuclease"/>
    <property type="match status" value="1"/>
</dbReference>
<dbReference type="PROSITE" id="PS50164">
    <property type="entry name" value="GIY_YIG"/>
    <property type="match status" value="1"/>
</dbReference>
<proteinExistence type="predicted"/>
<dbReference type="Gene3D" id="3.40.1440.10">
    <property type="entry name" value="GIY-YIG endonuclease"/>
    <property type="match status" value="1"/>
</dbReference>
<dbReference type="GO" id="GO:0008270">
    <property type="term" value="F:zinc ion binding"/>
    <property type="evidence" value="ECO:0007669"/>
    <property type="project" value="InterPro"/>
</dbReference>
<protein>
    <submittedName>
        <fullName evidence="1">Group I intron endonuclease</fullName>
    </submittedName>
</protein>
<accession>A0A1G6I7C9</accession>
<dbReference type="AlphaFoldDB" id="A0A1G6I7C9"/>
<dbReference type="InterPro" id="IPR000305">
    <property type="entry name" value="GIY-YIG_endonuc"/>
</dbReference>
<dbReference type="GO" id="GO:0003676">
    <property type="term" value="F:nucleic acid binding"/>
    <property type="evidence" value="ECO:0007669"/>
    <property type="project" value="InterPro"/>
</dbReference>